<gene>
    <name evidence="1" type="ORF">AOLFYP35_01541</name>
</gene>
<reference evidence="1" key="1">
    <citation type="submission" date="2019-11" db="EMBL/GenBank/DDBJ databases">
        <authorList>
            <person name="Feng L."/>
        </authorList>
    </citation>
    <scope>NUCLEOTIDE SEQUENCE</scope>
    <source>
        <strain evidence="1">AodontolyticusLFYP35</strain>
    </source>
</reference>
<dbReference type="InterPro" id="IPR011055">
    <property type="entry name" value="Dup_hybrid_motif"/>
</dbReference>
<evidence type="ECO:0000313" key="1">
    <source>
        <dbReference type="EMBL" id="VYT10195.1"/>
    </source>
</evidence>
<accession>A0A6N2TWT3</accession>
<evidence type="ECO:0008006" key="2">
    <source>
        <dbReference type="Google" id="ProtNLM"/>
    </source>
</evidence>
<dbReference type="AlphaFoldDB" id="A0A6N2TWT3"/>
<proteinExistence type="predicted"/>
<dbReference type="EMBL" id="CACRSM010000003">
    <property type="protein sequence ID" value="VYT10195.1"/>
    <property type="molecule type" value="Genomic_DNA"/>
</dbReference>
<dbReference type="Gene3D" id="2.70.70.10">
    <property type="entry name" value="Glucose Permease (Domain IIA)"/>
    <property type="match status" value="1"/>
</dbReference>
<sequence>MAIFPDLRKKLTHVGLVAFTVSTFLVQPTYGVTPPHSASQWHQPFRGGFTLVKAFNPPDRPWLSGSRGVWLNLYNPQGTIESPCDGRVIYSAELAGRKVLSIDCGGIHSTFEPVVTTLRTGQSVTRGEQIASVPPSGSEWTSTSIREGQIHWGAKISRTRYINPLRMLTGHPRLKTL</sequence>
<protein>
    <recommendedName>
        <fullName evidence="2">Peptidase family M23</fullName>
    </recommendedName>
</protein>
<name>A0A6N2TWT3_9ACTO</name>
<organism evidence="1">
    <name type="scientific">Schaalia odontolytica</name>
    <dbReference type="NCBI Taxonomy" id="1660"/>
    <lineage>
        <taxon>Bacteria</taxon>
        <taxon>Bacillati</taxon>
        <taxon>Actinomycetota</taxon>
        <taxon>Actinomycetes</taxon>
        <taxon>Actinomycetales</taxon>
        <taxon>Actinomycetaceae</taxon>
        <taxon>Schaalia</taxon>
    </lineage>
</organism>